<evidence type="ECO:0000313" key="2">
    <source>
        <dbReference type="EMBL" id="PTX52603.1"/>
    </source>
</evidence>
<gene>
    <name evidence="2" type="ORF">C8N34_102383</name>
</gene>
<protein>
    <submittedName>
        <fullName evidence="2">Uncharacterized protein</fullName>
    </submittedName>
</protein>
<comment type="caution">
    <text evidence="2">The sequence shown here is derived from an EMBL/GenBank/DDBJ whole genome shotgun (WGS) entry which is preliminary data.</text>
</comment>
<evidence type="ECO:0000256" key="1">
    <source>
        <dbReference type="SAM" id="Phobius"/>
    </source>
</evidence>
<dbReference type="Proteomes" id="UP000244224">
    <property type="component" value="Unassembled WGS sequence"/>
</dbReference>
<keyword evidence="1" id="KW-0472">Membrane</keyword>
<dbReference type="EMBL" id="QBKP01000002">
    <property type="protein sequence ID" value="PTX52603.1"/>
    <property type="molecule type" value="Genomic_DNA"/>
</dbReference>
<evidence type="ECO:0000313" key="3">
    <source>
        <dbReference type="Proteomes" id="UP000244224"/>
    </source>
</evidence>
<keyword evidence="1" id="KW-1133">Transmembrane helix</keyword>
<proteinExistence type="predicted"/>
<name>A0A2T6B974_9RHOB</name>
<keyword evidence="1" id="KW-0812">Transmembrane</keyword>
<keyword evidence="3" id="KW-1185">Reference proteome</keyword>
<sequence>MSTRHLRKIRDRHRNSDAAAADRARRWALYGVAAFLTLCLIGFGLMVAGFGVPSWAWGRY</sequence>
<dbReference type="AlphaFoldDB" id="A0A2T6B974"/>
<dbReference type="RefSeq" id="WP_108128017.1">
    <property type="nucleotide sequence ID" value="NZ_QBKP01000002.1"/>
</dbReference>
<reference evidence="2 3" key="1">
    <citation type="submission" date="2018-04" db="EMBL/GenBank/DDBJ databases">
        <title>Genomic Encyclopedia of Archaeal and Bacterial Type Strains, Phase II (KMG-II): from individual species to whole genera.</title>
        <authorList>
            <person name="Goeker M."/>
        </authorList>
    </citation>
    <scope>NUCLEOTIDE SEQUENCE [LARGE SCALE GENOMIC DNA]</scope>
    <source>
        <strain evidence="2 3">DSM 21823</strain>
    </source>
</reference>
<organism evidence="2 3">
    <name type="scientific">Gemmobacter caeni</name>
    <dbReference type="NCBI Taxonomy" id="589035"/>
    <lineage>
        <taxon>Bacteria</taxon>
        <taxon>Pseudomonadati</taxon>
        <taxon>Pseudomonadota</taxon>
        <taxon>Alphaproteobacteria</taxon>
        <taxon>Rhodobacterales</taxon>
        <taxon>Paracoccaceae</taxon>
        <taxon>Gemmobacter</taxon>
    </lineage>
</organism>
<feature type="transmembrane region" description="Helical" evidence="1">
    <location>
        <begin position="27"/>
        <end position="52"/>
    </location>
</feature>
<accession>A0A2T6B974</accession>